<evidence type="ECO:0000313" key="2">
    <source>
        <dbReference type="EMBL" id="RRT70271.1"/>
    </source>
</evidence>
<accession>A0A427A249</accession>
<dbReference type="AlphaFoldDB" id="A0A427A249"/>
<proteinExistence type="predicted"/>
<feature type="compositionally biased region" description="Pro residues" evidence="1">
    <location>
        <begin position="46"/>
        <end position="56"/>
    </location>
</feature>
<evidence type="ECO:0000256" key="1">
    <source>
        <dbReference type="SAM" id="MobiDB-lite"/>
    </source>
</evidence>
<comment type="caution">
    <text evidence="2">The sequence shown here is derived from an EMBL/GenBank/DDBJ whole genome shotgun (WGS) entry which is preliminary data.</text>
</comment>
<gene>
    <name evidence="2" type="ORF">B296_00018215</name>
</gene>
<evidence type="ECO:0000313" key="3">
    <source>
        <dbReference type="Proteomes" id="UP000287651"/>
    </source>
</evidence>
<protein>
    <submittedName>
        <fullName evidence="2">Uncharacterized protein</fullName>
    </submittedName>
</protein>
<sequence length="116" mass="12186">MHGASPTLATSSGASDPISGGCVSTNSILGTQWSLSPSSSWAFSSPPSPTSSSPMPPPIMPTTWWSSSPSPPLSASPISVYLPSFATTSSTAFSSSTRWTFFLNLNYTYHYISDLL</sequence>
<dbReference type="Proteomes" id="UP000287651">
    <property type="component" value="Unassembled WGS sequence"/>
</dbReference>
<dbReference type="EMBL" id="AMZH03004076">
    <property type="protein sequence ID" value="RRT70271.1"/>
    <property type="molecule type" value="Genomic_DNA"/>
</dbReference>
<reference evidence="2 3" key="1">
    <citation type="journal article" date="2014" name="Agronomy (Basel)">
        <title>A Draft Genome Sequence for Ensete ventricosum, the Drought-Tolerant Tree Against Hunger.</title>
        <authorList>
            <person name="Harrison J."/>
            <person name="Moore K.A."/>
            <person name="Paszkiewicz K."/>
            <person name="Jones T."/>
            <person name="Grant M."/>
            <person name="Ambacheew D."/>
            <person name="Muzemil S."/>
            <person name="Studholme D.J."/>
        </authorList>
    </citation>
    <scope>NUCLEOTIDE SEQUENCE [LARGE SCALE GENOMIC DNA]</scope>
</reference>
<organism evidence="2 3">
    <name type="scientific">Ensete ventricosum</name>
    <name type="common">Abyssinian banana</name>
    <name type="synonym">Musa ensete</name>
    <dbReference type="NCBI Taxonomy" id="4639"/>
    <lineage>
        <taxon>Eukaryota</taxon>
        <taxon>Viridiplantae</taxon>
        <taxon>Streptophyta</taxon>
        <taxon>Embryophyta</taxon>
        <taxon>Tracheophyta</taxon>
        <taxon>Spermatophyta</taxon>
        <taxon>Magnoliopsida</taxon>
        <taxon>Liliopsida</taxon>
        <taxon>Zingiberales</taxon>
        <taxon>Musaceae</taxon>
        <taxon>Ensete</taxon>
    </lineage>
</organism>
<feature type="compositionally biased region" description="Low complexity" evidence="1">
    <location>
        <begin position="35"/>
        <end position="45"/>
    </location>
</feature>
<name>A0A427A249_ENSVE</name>
<feature type="region of interest" description="Disordered" evidence="1">
    <location>
        <begin position="35"/>
        <end position="56"/>
    </location>
</feature>